<dbReference type="STRING" id="310780.SAMN05216267_104318"/>
<dbReference type="AlphaFoldDB" id="A0A1H8SK37"/>
<evidence type="ECO:0000313" key="1">
    <source>
        <dbReference type="EMBL" id="SEO78886.1"/>
    </source>
</evidence>
<dbReference type="EMBL" id="FODD01000043">
    <property type="protein sequence ID" value="SEO78886.1"/>
    <property type="molecule type" value="Genomic_DNA"/>
</dbReference>
<dbReference type="Proteomes" id="UP000181951">
    <property type="component" value="Unassembled WGS sequence"/>
</dbReference>
<dbReference type="InterPro" id="IPR023401">
    <property type="entry name" value="ODC_N"/>
</dbReference>
<evidence type="ECO:0000313" key="2">
    <source>
        <dbReference type="Proteomes" id="UP000181951"/>
    </source>
</evidence>
<accession>A0A1H8SK37</accession>
<keyword evidence="2" id="KW-1185">Reference proteome</keyword>
<protein>
    <submittedName>
        <fullName evidence="1">Ornithine cyclodeaminase</fullName>
    </submittedName>
</protein>
<name>A0A1H8SK37_9ACTN</name>
<dbReference type="InterPro" id="IPR036291">
    <property type="entry name" value="NAD(P)-bd_dom_sf"/>
</dbReference>
<reference evidence="1 2" key="1">
    <citation type="submission" date="2016-10" db="EMBL/GenBank/DDBJ databases">
        <authorList>
            <person name="de Groot N.N."/>
        </authorList>
    </citation>
    <scope>NUCLEOTIDE SEQUENCE [LARGE SCALE GENOMIC DNA]</scope>
    <source>
        <strain evidence="1 2">CGMCC 4.2026</strain>
    </source>
</reference>
<organism evidence="1 2">
    <name type="scientific">Actinacidiphila rubida</name>
    <dbReference type="NCBI Taxonomy" id="310780"/>
    <lineage>
        <taxon>Bacteria</taxon>
        <taxon>Bacillati</taxon>
        <taxon>Actinomycetota</taxon>
        <taxon>Actinomycetes</taxon>
        <taxon>Kitasatosporales</taxon>
        <taxon>Streptomycetaceae</taxon>
        <taxon>Actinacidiphila</taxon>
    </lineage>
</organism>
<gene>
    <name evidence="1" type="ORF">SAMN05216267_104318</name>
</gene>
<sequence length="84" mass="8579">MPGFLPSAAVLVATLVSLFPHNDGARLPTRQALIVAFDPDTAEPAALLDGTAGTAAPSNSGSGCPIRGSYMSSSLWPRRGCSVH</sequence>
<dbReference type="Gene3D" id="3.30.1780.10">
    <property type="entry name" value="ornithine cyclodeaminase, domain 1"/>
    <property type="match status" value="1"/>
</dbReference>
<proteinExistence type="predicted"/>
<dbReference type="SUPFAM" id="SSF51735">
    <property type="entry name" value="NAD(P)-binding Rossmann-fold domains"/>
    <property type="match status" value="1"/>
</dbReference>